<evidence type="ECO:0000313" key="2">
    <source>
        <dbReference type="Proteomes" id="UP001147760"/>
    </source>
</evidence>
<comment type="caution">
    <text evidence="1">The sequence shown here is derived from an EMBL/GenBank/DDBJ whole genome shotgun (WGS) entry which is preliminary data.</text>
</comment>
<sequence length="132" mass="15131">MVGDRLYYTVWKWYRFYHPRGRISPPDNESTFRTIKNLCDKPDNLEGWEPVPFPSPIHSNLDYVYTVDLGAGTFTISLWSELDGSRSLTPSATRMDLAKVHDASSINHHMVQNPQYMSSEYICGSNNKAQAK</sequence>
<gene>
    <name evidence="1" type="ORF">N7530_008003</name>
</gene>
<dbReference type="AlphaFoldDB" id="A0A9X0BKG7"/>
<proteinExistence type="predicted"/>
<keyword evidence="2" id="KW-1185">Reference proteome</keyword>
<dbReference type="EMBL" id="JAPWDO010000005">
    <property type="protein sequence ID" value="KAJ5470646.1"/>
    <property type="molecule type" value="Genomic_DNA"/>
</dbReference>
<protein>
    <submittedName>
        <fullName evidence="1">Uncharacterized protein</fullName>
    </submittedName>
</protein>
<reference evidence="1" key="1">
    <citation type="submission" date="2022-12" db="EMBL/GenBank/DDBJ databases">
        <authorList>
            <person name="Petersen C."/>
        </authorList>
    </citation>
    <scope>NUCLEOTIDE SEQUENCE</scope>
    <source>
        <strain evidence="1">IBT 17660</strain>
    </source>
</reference>
<evidence type="ECO:0000313" key="1">
    <source>
        <dbReference type="EMBL" id="KAJ5470646.1"/>
    </source>
</evidence>
<reference evidence="1" key="2">
    <citation type="journal article" date="2023" name="IMA Fungus">
        <title>Comparative genomic study of the Penicillium genus elucidates a diverse pangenome and 15 lateral gene transfer events.</title>
        <authorList>
            <person name="Petersen C."/>
            <person name="Sorensen T."/>
            <person name="Nielsen M.R."/>
            <person name="Sondergaard T.E."/>
            <person name="Sorensen J.L."/>
            <person name="Fitzpatrick D.A."/>
            <person name="Frisvad J.C."/>
            <person name="Nielsen K.L."/>
        </authorList>
    </citation>
    <scope>NUCLEOTIDE SEQUENCE</scope>
    <source>
        <strain evidence="1">IBT 17660</strain>
    </source>
</reference>
<dbReference type="Proteomes" id="UP001147760">
    <property type="component" value="Unassembled WGS sequence"/>
</dbReference>
<dbReference type="OrthoDB" id="4357748at2759"/>
<accession>A0A9X0BKG7</accession>
<name>A0A9X0BKG7_9EURO</name>
<organism evidence="1 2">
    <name type="scientific">Penicillium desertorum</name>
    <dbReference type="NCBI Taxonomy" id="1303715"/>
    <lineage>
        <taxon>Eukaryota</taxon>
        <taxon>Fungi</taxon>
        <taxon>Dikarya</taxon>
        <taxon>Ascomycota</taxon>
        <taxon>Pezizomycotina</taxon>
        <taxon>Eurotiomycetes</taxon>
        <taxon>Eurotiomycetidae</taxon>
        <taxon>Eurotiales</taxon>
        <taxon>Aspergillaceae</taxon>
        <taxon>Penicillium</taxon>
    </lineage>
</organism>